<evidence type="ECO:0000313" key="2">
    <source>
        <dbReference type="EMBL" id="EDR00319.1"/>
    </source>
</evidence>
<dbReference type="EMBL" id="DS547151">
    <property type="protein sequence ID" value="EDR00319.1"/>
    <property type="molecule type" value="Genomic_DNA"/>
</dbReference>
<evidence type="ECO:0000313" key="3">
    <source>
        <dbReference type="Proteomes" id="UP000001194"/>
    </source>
</evidence>
<organism evidence="3">
    <name type="scientific">Laccaria bicolor (strain S238N-H82 / ATCC MYA-4686)</name>
    <name type="common">Bicoloured deceiver</name>
    <name type="synonym">Laccaria laccata var. bicolor</name>
    <dbReference type="NCBI Taxonomy" id="486041"/>
    <lineage>
        <taxon>Eukaryota</taxon>
        <taxon>Fungi</taxon>
        <taxon>Dikarya</taxon>
        <taxon>Basidiomycota</taxon>
        <taxon>Agaricomycotina</taxon>
        <taxon>Agaricomycetes</taxon>
        <taxon>Agaricomycetidae</taxon>
        <taxon>Agaricales</taxon>
        <taxon>Agaricineae</taxon>
        <taxon>Hydnangiaceae</taxon>
        <taxon>Laccaria</taxon>
    </lineage>
</organism>
<dbReference type="KEGG" id="lbc:LACBIDRAFT_295806"/>
<dbReference type="GeneID" id="6084737"/>
<keyword evidence="3" id="KW-1185">Reference proteome</keyword>
<dbReference type="AlphaFoldDB" id="B0DYM7"/>
<proteinExistence type="predicted"/>
<sequence length="89" mass="9960">MRQDAEAQPATAPTARASLRNASVKRTEYNRSKQQPEGFDKRTCIPGIRRIFVVVHSTIIIVSKHDIYVGLVTIIFNPGYFTIGLGESR</sequence>
<dbReference type="Proteomes" id="UP000001194">
    <property type="component" value="Unassembled WGS sequence"/>
</dbReference>
<accession>B0DYM7</accession>
<evidence type="ECO:0000256" key="1">
    <source>
        <dbReference type="SAM" id="MobiDB-lite"/>
    </source>
</evidence>
<gene>
    <name evidence="2" type="ORF">LACBIDRAFT_295806</name>
</gene>
<dbReference type="InParanoid" id="B0DYM7"/>
<feature type="region of interest" description="Disordered" evidence="1">
    <location>
        <begin position="1"/>
        <end position="40"/>
    </location>
</feature>
<dbReference type="HOGENOM" id="CLU_2455126_0_0_1"/>
<name>B0DYM7_LACBS</name>
<dbReference type="RefSeq" id="XP_001889071.1">
    <property type="nucleotide sequence ID" value="XM_001889036.1"/>
</dbReference>
<protein>
    <submittedName>
        <fullName evidence="2">Predicted protein</fullName>
    </submittedName>
</protein>
<reference evidence="2 3" key="1">
    <citation type="journal article" date="2008" name="Nature">
        <title>The genome of Laccaria bicolor provides insights into mycorrhizal symbiosis.</title>
        <authorList>
            <person name="Martin F."/>
            <person name="Aerts A."/>
            <person name="Ahren D."/>
            <person name="Brun A."/>
            <person name="Danchin E.G.J."/>
            <person name="Duchaussoy F."/>
            <person name="Gibon J."/>
            <person name="Kohler A."/>
            <person name="Lindquist E."/>
            <person name="Pereda V."/>
            <person name="Salamov A."/>
            <person name="Shapiro H.J."/>
            <person name="Wuyts J."/>
            <person name="Blaudez D."/>
            <person name="Buee M."/>
            <person name="Brokstein P."/>
            <person name="Canbaeck B."/>
            <person name="Cohen D."/>
            <person name="Courty P.E."/>
            <person name="Coutinho P.M."/>
            <person name="Delaruelle C."/>
            <person name="Detter J.C."/>
            <person name="Deveau A."/>
            <person name="DiFazio S."/>
            <person name="Duplessis S."/>
            <person name="Fraissinet-Tachet L."/>
            <person name="Lucic E."/>
            <person name="Frey-Klett P."/>
            <person name="Fourrey C."/>
            <person name="Feussner I."/>
            <person name="Gay G."/>
            <person name="Grimwood J."/>
            <person name="Hoegger P.J."/>
            <person name="Jain P."/>
            <person name="Kilaru S."/>
            <person name="Labbe J."/>
            <person name="Lin Y.C."/>
            <person name="Legue V."/>
            <person name="Le Tacon F."/>
            <person name="Marmeisse R."/>
            <person name="Melayah D."/>
            <person name="Montanini B."/>
            <person name="Muratet M."/>
            <person name="Nehls U."/>
            <person name="Niculita-Hirzel H."/>
            <person name="Oudot-Le Secq M.P."/>
            <person name="Peter M."/>
            <person name="Quesneville H."/>
            <person name="Rajashekar B."/>
            <person name="Reich M."/>
            <person name="Rouhier N."/>
            <person name="Schmutz J."/>
            <person name="Yin T."/>
            <person name="Chalot M."/>
            <person name="Henrissat B."/>
            <person name="Kuees U."/>
            <person name="Lucas S."/>
            <person name="Van de Peer Y."/>
            <person name="Podila G.K."/>
            <person name="Polle A."/>
            <person name="Pukkila P.J."/>
            <person name="Richardson P.M."/>
            <person name="Rouze P."/>
            <person name="Sanders I.R."/>
            <person name="Stajich J.E."/>
            <person name="Tunlid A."/>
            <person name="Tuskan G."/>
            <person name="Grigoriev I.V."/>
        </authorList>
    </citation>
    <scope>NUCLEOTIDE SEQUENCE [LARGE SCALE GENOMIC DNA]</scope>
    <source>
        <strain evidence="3">S238N-H82 / ATCC MYA-4686</strain>
    </source>
</reference>